<sequence>MTVSCSAITGYNVYMQFNGGEGGPLDNQDLPHEIDITVTCDSADQVWNYVVTLNGITYTRPITSVTCQQVSNEG</sequence>
<dbReference type="InterPro" id="IPR002601">
    <property type="entry name" value="C6_domain"/>
</dbReference>
<accession>A0AAE8ZZY2</accession>
<proteinExistence type="predicted"/>
<dbReference type="Proteomes" id="UP000827892">
    <property type="component" value="Chromosome V"/>
</dbReference>
<dbReference type="Pfam" id="PF01681">
    <property type="entry name" value="C6"/>
    <property type="match status" value="1"/>
</dbReference>
<reference evidence="2 3" key="1">
    <citation type="submission" date="2022-02" db="EMBL/GenBank/DDBJ databases">
        <title>Chromosome-level reference genomes for two strains of Caenorhabditis briggsae: an improved platform for comparative genomics.</title>
        <authorList>
            <person name="Stevens L."/>
            <person name="Andersen E.C."/>
        </authorList>
    </citation>
    <scope>NUCLEOTIDE SEQUENCE [LARGE SCALE GENOMIC DNA]</scope>
    <source>
        <strain evidence="2">QX1410_ONT</strain>
        <tissue evidence="2">Whole-organism</tissue>
    </source>
</reference>
<name>A0AAE8ZZY2_CAEBR</name>
<dbReference type="AlphaFoldDB" id="A0AAE8ZZY2"/>
<evidence type="ECO:0000313" key="3">
    <source>
        <dbReference type="Proteomes" id="UP000827892"/>
    </source>
</evidence>
<evidence type="ECO:0000313" key="2">
    <source>
        <dbReference type="EMBL" id="ULT88628.1"/>
    </source>
</evidence>
<organism evidence="2 3">
    <name type="scientific">Caenorhabditis briggsae</name>
    <dbReference type="NCBI Taxonomy" id="6238"/>
    <lineage>
        <taxon>Eukaryota</taxon>
        <taxon>Metazoa</taxon>
        <taxon>Ecdysozoa</taxon>
        <taxon>Nematoda</taxon>
        <taxon>Chromadorea</taxon>
        <taxon>Rhabditida</taxon>
        <taxon>Rhabditina</taxon>
        <taxon>Rhabditomorpha</taxon>
        <taxon>Rhabditoidea</taxon>
        <taxon>Rhabditidae</taxon>
        <taxon>Peloderinae</taxon>
        <taxon>Caenorhabditis</taxon>
    </lineage>
</organism>
<protein>
    <recommendedName>
        <fullName evidence="1">C6 domain-containing protein</fullName>
    </recommendedName>
</protein>
<dbReference type="SMART" id="SM01048">
    <property type="entry name" value="C6"/>
    <property type="match status" value="1"/>
</dbReference>
<dbReference type="EMBL" id="CP090895">
    <property type="protein sequence ID" value="ULT88628.1"/>
    <property type="molecule type" value="Genomic_DNA"/>
</dbReference>
<evidence type="ECO:0000259" key="1">
    <source>
        <dbReference type="SMART" id="SM01048"/>
    </source>
</evidence>
<gene>
    <name evidence="2" type="ORF">L3Y34_007679</name>
</gene>
<feature type="domain" description="C6" evidence="1">
    <location>
        <begin position="1"/>
        <end position="67"/>
    </location>
</feature>